<evidence type="ECO:0000313" key="17">
    <source>
        <dbReference type="Proteomes" id="UP000749646"/>
    </source>
</evidence>
<dbReference type="InterPro" id="IPR036300">
    <property type="entry name" value="MIR_dom_sf"/>
</dbReference>
<evidence type="ECO:0000256" key="2">
    <source>
        <dbReference type="ARBA" id="ARBA00004922"/>
    </source>
</evidence>
<dbReference type="Proteomes" id="UP000749646">
    <property type="component" value="Unassembled WGS sequence"/>
</dbReference>
<evidence type="ECO:0000256" key="10">
    <source>
        <dbReference type="ARBA" id="ARBA00022989"/>
    </source>
</evidence>
<dbReference type="GO" id="GO:0004169">
    <property type="term" value="F:dolichyl-phosphate-mannose-protein mannosyltransferase activity"/>
    <property type="evidence" value="ECO:0007669"/>
    <property type="project" value="UniProtKB-UniRule"/>
</dbReference>
<comment type="caution">
    <text evidence="16">The sequence shown here is derived from an EMBL/GenBank/DDBJ whole genome shotgun (WGS) entry which is preliminary data.</text>
</comment>
<dbReference type="EMBL" id="JAAAHW010001847">
    <property type="protein sequence ID" value="KAF9993415.1"/>
    <property type="molecule type" value="Genomic_DNA"/>
</dbReference>
<protein>
    <recommendedName>
        <fullName evidence="4 14">Dolichyl-phosphate-mannose--protein mannosyltransferase</fullName>
        <ecNumber evidence="4 14">2.4.1.109</ecNumber>
    </recommendedName>
</protein>
<keyword evidence="8" id="KW-0677">Repeat</keyword>
<dbReference type="SUPFAM" id="SSF82109">
    <property type="entry name" value="MIR domain"/>
    <property type="match status" value="1"/>
</dbReference>
<dbReference type="InterPro" id="IPR032421">
    <property type="entry name" value="PMT_4TMC"/>
</dbReference>
<comment type="caution">
    <text evidence="14">Lacks conserved residue(s) required for the propagation of feature annotation.</text>
</comment>
<evidence type="ECO:0000256" key="9">
    <source>
        <dbReference type="ARBA" id="ARBA00022824"/>
    </source>
</evidence>
<evidence type="ECO:0000313" key="16">
    <source>
        <dbReference type="EMBL" id="KAF9993415.1"/>
    </source>
</evidence>
<keyword evidence="10 14" id="KW-1133">Transmembrane helix</keyword>
<organism evidence="16 17">
    <name type="scientific">Modicella reniformis</name>
    <dbReference type="NCBI Taxonomy" id="1440133"/>
    <lineage>
        <taxon>Eukaryota</taxon>
        <taxon>Fungi</taxon>
        <taxon>Fungi incertae sedis</taxon>
        <taxon>Mucoromycota</taxon>
        <taxon>Mortierellomycotina</taxon>
        <taxon>Mortierellomycetes</taxon>
        <taxon>Mortierellales</taxon>
        <taxon>Mortierellaceae</taxon>
        <taxon>Modicella</taxon>
    </lineage>
</organism>
<dbReference type="PANTHER" id="PTHR10050:SF46">
    <property type="entry name" value="PROTEIN O-MANNOSYL-TRANSFERASE 2"/>
    <property type="match status" value="1"/>
</dbReference>
<dbReference type="EC" id="2.4.1.109" evidence="4 14"/>
<evidence type="ECO:0000259" key="15">
    <source>
        <dbReference type="PROSITE" id="PS50919"/>
    </source>
</evidence>
<comment type="catalytic activity">
    <reaction evidence="12 14">
        <text>a di-trans,poly-cis-dolichyl beta-D-mannosyl phosphate + L-threonyl-[protein] = 3-O-(alpha-D-mannosyl)-L-threonyl-[protein] + a di-trans,poly-cis-dolichyl phosphate + H(+)</text>
        <dbReference type="Rhea" id="RHEA:53396"/>
        <dbReference type="Rhea" id="RHEA-COMP:11060"/>
        <dbReference type="Rhea" id="RHEA-COMP:13547"/>
        <dbReference type="Rhea" id="RHEA-COMP:19498"/>
        <dbReference type="Rhea" id="RHEA-COMP:19501"/>
        <dbReference type="ChEBI" id="CHEBI:15378"/>
        <dbReference type="ChEBI" id="CHEBI:30013"/>
        <dbReference type="ChEBI" id="CHEBI:57683"/>
        <dbReference type="ChEBI" id="CHEBI:58211"/>
        <dbReference type="ChEBI" id="CHEBI:137323"/>
        <dbReference type="EC" id="2.4.1.109"/>
    </reaction>
</comment>
<evidence type="ECO:0000256" key="8">
    <source>
        <dbReference type="ARBA" id="ARBA00022737"/>
    </source>
</evidence>
<feature type="non-terminal residue" evidence="16">
    <location>
        <position position="364"/>
    </location>
</feature>
<feature type="domain" description="MIR" evidence="15">
    <location>
        <begin position="102"/>
        <end position="156"/>
    </location>
</feature>
<keyword evidence="6 14" id="KW-0808">Transferase</keyword>
<evidence type="ECO:0000256" key="7">
    <source>
        <dbReference type="ARBA" id="ARBA00022692"/>
    </source>
</evidence>
<comment type="function">
    <text evidence="14">Transfers mannose from Dol-P-mannose to Ser or Thr residues on proteins.</text>
</comment>
<evidence type="ECO:0000256" key="4">
    <source>
        <dbReference type="ARBA" id="ARBA00012839"/>
    </source>
</evidence>
<dbReference type="Pfam" id="PF02815">
    <property type="entry name" value="MIR"/>
    <property type="match status" value="1"/>
</dbReference>
<dbReference type="InterPro" id="IPR016093">
    <property type="entry name" value="MIR_motif"/>
</dbReference>
<keyword evidence="11 14" id="KW-0472">Membrane</keyword>
<dbReference type="AlphaFoldDB" id="A0A9P6MDF4"/>
<keyword evidence="5 14" id="KW-0328">Glycosyltransferase</keyword>
<comment type="subcellular location">
    <subcellularLocation>
        <location evidence="1 14">Endoplasmic reticulum membrane</location>
        <topology evidence="1 14">Multi-pass membrane protein</topology>
    </subcellularLocation>
</comment>
<evidence type="ECO:0000256" key="13">
    <source>
        <dbReference type="ARBA" id="ARBA00045102"/>
    </source>
</evidence>
<evidence type="ECO:0000256" key="14">
    <source>
        <dbReference type="RuleBase" id="RU367007"/>
    </source>
</evidence>
<dbReference type="GO" id="GO:0005789">
    <property type="term" value="C:endoplasmic reticulum membrane"/>
    <property type="evidence" value="ECO:0007669"/>
    <property type="project" value="UniProtKB-SubCell"/>
</dbReference>
<keyword evidence="9 14" id="KW-0256">Endoplasmic reticulum</keyword>
<evidence type="ECO:0000256" key="1">
    <source>
        <dbReference type="ARBA" id="ARBA00004477"/>
    </source>
</evidence>
<dbReference type="SMART" id="SM00472">
    <property type="entry name" value="MIR"/>
    <property type="match status" value="3"/>
</dbReference>
<evidence type="ECO:0000256" key="12">
    <source>
        <dbReference type="ARBA" id="ARBA00045085"/>
    </source>
</evidence>
<dbReference type="PROSITE" id="PS50919">
    <property type="entry name" value="MIR"/>
    <property type="match status" value="3"/>
</dbReference>
<dbReference type="FunFam" id="2.80.10.50:FF:000012">
    <property type="entry name" value="Protein O-mannosyl-transferase 1"/>
    <property type="match status" value="1"/>
</dbReference>
<sequence>MTGVAIGLVSSVKWVGLFVTALVGLYTIEDLWDLFGDLNIPKTIYIKHWVARAACLIALPFSVYVASFALHFAILRNSGPGDAQMSSLFQAGLRGNQFTSNPLEVALGSKVSIKNTGYGGGLLHSHVQTYPEGSGQQQVTCYHHKDTNNNWIVKRAHGLSTDFEKEDIQILHDGDTVRLIHESTSRNLHSHRIKAPLTSGQWEVSAYGSDQVVDSNDEWVVEVVEDHSQYPKNGIVRSLTTTFRLRHRMLGCLLTAENKNLPQWGFRQIEVYCDQRNRTDSSHSIWNVEQHWNDRLPPGGDSLYKSKFWKDFWHLNVAMMTSNNALIPDPDKEDVLASNPSQWPLLAVGLRMCGWGLMVVEEIG</sequence>
<proteinExistence type="inferred from homology"/>
<keyword evidence="7 14" id="KW-0812">Transmembrane</keyword>
<dbReference type="Gene3D" id="2.80.10.50">
    <property type="match status" value="1"/>
</dbReference>
<evidence type="ECO:0000256" key="6">
    <source>
        <dbReference type="ARBA" id="ARBA00022679"/>
    </source>
</evidence>
<feature type="transmembrane region" description="Helical" evidence="14">
    <location>
        <begin position="6"/>
        <end position="28"/>
    </location>
</feature>
<comment type="catalytic activity">
    <reaction evidence="13 14">
        <text>a di-trans,poly-cis-dolichyl beta-D-mannosyl phosphate + L-seryl-[protein] = 3-O-(alpha-D-mannosyl)-L-seryl-[protein] + a di-trans,poly-cis-dolichyl phosphate + H(+)</text>
        <dbReference type="Rhea" id="RHEA:17377"/>
        <dbReference type="Rhea" id="RHEA-COMP:9863"/>
        <dbReference type="Rhea" id="RHEA-COMP:13546"/>
        <dbReference type="Rhea" id="RHEA-COMP:19498"/>
        <dbReference type="Rhea" id="RHEA-COMP:19501"/>
        <dbReference type="ChEBI" id="CHEBI:15378"/>
        <dbReference type="ChEBI" id="CHEBI:29999"/>
        <dbReference type="ChEBI" id="CHEBI:57683"/>
        <dbReference type="ChEBI" id="CHEBI:58211"/>
        <dbReference type="ChEBI" id="CHEBI:137321"/>
        <dbReference type="EC" id="2.4.1.109"/>
    </reaction>
</comment>
<name>A0A9P6MDF4_9FUNG</name>
<dbReference type="Pfam" id="PF02366">
    <property type="entry name" value="PMT"/>
    <property type="match status" value="1"/>
</dbReference>
<gene>
    <name evidence="16" type="primary">PMT2_2</name>
    <name evidence="16" type="ORF">BGZ65_011048</name>
</gene>
<dbReference type="Pfam" id="PF16192">
    <property type="entry name" value="PMT_4TMC"/>
    <property type="match status" value="1"/>
</dbReference>
<dbReference type="OrthoDB" id="292747at2759"/>
<dbReference type="InterPro" id="IPR027005">
    <property type="entry name" value="PMT-like"/>
</dbReference>
<comment type="similarity">
    <text evidence="3 14">Belongs to the glycosyltransferase 39 family.</text>
</comment>
<evidence type="ECO:0000256" key="3">
    <source>
        <dbReference type="ARBA" id="ARBA00007222"/>
    </source>
</evidence>
<keyword evidence="17" id="KW-1185">Reference proteome</keyword>
<feature type="domain" description="MIR" evidence="15">
    <location>
        <begin position="168"/>
        <end position="224"/>
    </location>
</feature>
<evidence type="ECO:0000256" key="5">
    <source>
        <dbReference type="ARBA" id="ARBA00022676"/>
    </source>
</evidence>
<dbReference type="InterPro" id="IPR003342">
    <property type="entry name" value="ArnT-like_N"/>
</dbReference>
<feature type="transmembrane region" description="Helical" evidence="14">
    <location>
        <begin position="49"/>
        <end position="74"/>
    </location>
</feature>
<reference evidence="16" key="1">
    <citation type="journal article" date="2020" name="Fungal Divers.">
        <title>Resolving the Mortierellaceae phylogeny through synthesis of multi-gene phylogenetics and phylogenomics.</title>
        <authorList>
            <person name="Vandepol N."/>
            <person name="Liber J."/>
            <person name="Desiro A."/>
            <person name="Na H."/>
            <person name="Kennedy M."/>
            <person name="Barry K."/>
            <person name="Grigoriev I.V."/>
            <person name="Miller A.N."/>
            <person name="O'Donnell K."/>
            <person name="Stajich J.E."/>
            <person name="Bonito G."/>
        </authorList>
    </citation>
    <scope>NUCLEOTIDE SEQUENCE</scope>
    <source>
        <strain evidence="16">MES-2147</strain>
    </source>
</reference>
<evidence type="ECO:0000256" key="11">
    <source>
        <dbReference type="ARBA" id="ARBA00023136"/>
    </source>
</evidence>
<accession>A0A9P6MDF4</accession>
<dbReference type="PANTHER" id="PTHR10050">
    <property type="entry name" value="DOLICHYL-PHOSPHATE-MANNOSE--PROTEIN MANNOSYLTRANSFERASE"/>
    <property type="match status" value="1"/>
</dbReference>
<comment type="pathway">
    <text evidence="2 14">Protein modification; protein glycosylation.</text>
</comment>
<feature type="domain" description="MIR" evidence="15">
    <location>
        <begin position="233"/>
        <end position="291"/>
    </location>
</feature>